<keyword evidence="10 12" id="KW-1015">Disulfide bond</keyword>
<reference evidence="18" key="1">
    <citation type="submission" date="2025-08" db="UniProtKB">
        <authorList>
            <consortium name="RefSeq"/>
        </authorList>
    </citation>
    <scope>IDENTIFICATION</scope>
</reference>
<dbReference type="Pfam" id="PF12661">
    <property type="entry name" value="hEGF"/>
    <property type="match status" value="2"/>
</dbReference>
<dbReference type="Pfam" id="PF02019">
    <property type="entry name" value="WIF"/>
    <property type="match status" value="1"/>
</dbReference>
<keyword evidence="9" id="KW-0677">Repeat</keyword>
<evidence type="ECO:0000256" key="9">
    <source>
        <dbReference type="ARBA" id="ARBA00022737"/>
    </source>
</evidence>
<dbReference type="GeneID" id="101862131"/>
<evidence type="ECO:0000256" key="5">
    <source>
        <dbReference type="ARBA" id="ARBA00022525"/>
    </source>
</evidence>
<evidence type="ECO:0000256" key="1">
    <source>
        <dbReference type="ARBA" id="ARBA00003309"/>
    </source>
</evidence>
<feature type="compositionally biased region" description="Basic residues" evidence="13">
    <location>
        <begin position="345"/>
        <end position="356"/>
    </location>
</feature>
<dbReference type="Proteomes" id="UP000694888">
    <property type="component" value="Unplaced"/>
</dbReference>
<dbReference type="PROSITE" id="PS00022">
    <property type="entry name" value="EGF_1"/>
    <property type="match status" value="2"/>
</dbReference>
<dbReference type="PROSITE" id="PS50814">
    <property type="entry name" value="WIF"/>
    <property type="match status" value="1"/>
</dbReference>
<keyword evidence="6 12" id="KW-0245">EGF-like domain</keyword>
<feature type="disulfide bond" evidence="12">
    <location>
        <begin position="294"/>
        <end position="304"/>
    </location>
</feature>
<dbReference type="SUPFAM" id="SSF57196">
    <property type="entry name" value="EGF/Laminin"/>
    <property type="match status" value="2"/>
</dbReference>
<feature type="domain" description="EGF-like" evidence="15">
    <location>
        <begin position="290"/>
        <end position="322"/>
    </location>
</feature>
<comment type="function">
    <text evidence="1">Binds to WNT proteins and inhibits their activities. May be involved in mesoderm segmentation.</text>
</comment>
<dbReference type="SMART" id="SM00469">
    <property type="entry name" value="WIF"/>
    <property type="match status" value="1"/>
</dbReference>
<feature type="domain" description="WIF" evidence="16">
    <location>
        <begin position="40"/>
        <end position="176"/>
    </location>
</feature>
<evidence type="ECO:0000256" key="2">
    <source>
        <dbReference type="ARBA" id="ARBA00004613"/>
    </source>
</evidence>
<dbReference type="PRINTS" id="PR01901">
    <property type="entry name" value="WIFPROTEIN"/>
</dbReference>
<comment type="caution">
    <text evidence="12">Lacks conserved residue(s) required for the propagation of feature annotation.</text>
</comment>
<evidence type="ECO:0000256" key="4">
    <source>
        <dbReference type="ARBA" id="ARBA00022473"/>
    </source>
</evidence>
<dbReference type="SMART" id="SM00181">
    <property type="entry name" value="EGF"/>
    <property type="match status" value="4"/>
</dbReference>
<dbReference type="InterPro" id="IPR038677">
    <property type="entry name" value="WIF_sf"/>
</dbReference>
<dbReference type="PANTHER" id="PTHR14949:SF32">
    <property type="entry name" value="WNT INHIBITORY FACTOR 1"/>
    <property type="match status" value="1"/>
</dbReference>
<keyword evidence="11" id="KW-0325">Glycoprotein</keyword>
<gene>
    <name evidence="18" type="primary">LOC101862131</name>
</gene>
<protein>
    <recommendedName>
        <fullName evidence="3">Wnt inhibitory factor 1</fullName>
    </recommendedName>
</protein>
<feature type="domain" description="EGF-like" evidence="15">
    <location>
        <begin position="213"/>
        <end position="245"/>
    </location>
</feature>
<dbReference type="InterPro" id="IPR000742">
    <property type="entry name" value="EGF"/>
</dbReference>
<sequence>MCRRPPLPMLVAVLVFMCWSSCCPPYLVLARQRPKSRLALWIDERQVRTLIGWEMEIPIISEGEVTPYLNNPELSDHIIIPPEIDTVNLTWQAGPDRYTYLFDNFTSLDQHLLYQPLLGIPARGYIPRFPTVFQITIPCKGKERGVASLMLGLKIYDPWGRPLKGTPLQFRLKKQCVAFVTSSLCKQGCRNGGTCNPHGVCECPQGFKGPLCDIALCSPACQNNGTCISPSTCACPAGFQGQFCEKGTGSSLSDSRPAASVCGRTCQNGGHCLAEGFCWCADGFFGDACEYSHCNPPCQNGGTCTGPSQCLCSAEFSGSLCDIKDDTDRPRRSKAPDNSKVKVKPEKKKKRKRKRKSSLDIKVRKAEKRLLKITYRRSRKWDIPKDVRRTLRRLKRKAETEALNLQERRYLIKLLTRERRHLNSKDKTKVKRFKNLIRKVKRRQKKPRKRRLYVR</sequence>
<evidence type="ECO:0000256" key="8">
    <source>
        <dbReference type="ARBA" id="ARBA00022729"/>
    </source>
</evidence>
<feature type="disulfide bond" evidence="12">
    <location>
        <begin position="217"/>
        <end position="227"/>
    </location>
</feature>
<dbReference type="PROSITE" id="PS50026">
    <property type="entry name" value="EGF_3"/>
    <property type="match status" value="2"/>
</dbReference>
<keyword evidence="5" id="KW-0964">Secreted</keyword>
<dbReference type="Gene3D" id="2.10.25.10">
    <property type="entry name" value="Laminin"/>
    <property type="match status" value="3"/>
</dbReference>
<evidence type="ECO:0000256" key="7">
    <source>
        <dbReference type="ARBA" id="ARBA00022687"/>
    </source>
</evidence>
<keyword evidence="7" id="KW-0879">Wnt signaling pathway</keyword>
<organism evidence="17 18">
    <name type="scientific">Aplysia californica</name>
    <name type="common">California sea hare</name>
    <dbReference type="NCBI Taxonomy" id="6500"/>
    <lineage>
        <taxon>Eukaryota</taxon>
        <taxon>Metazoa</taxon>
        <taxon>Spiralia</taxon>
        <taxon>Lophotrochozoa</taxon>
        <taxon>Mollusca</taxon>
        <taxon>Gastropoda</taxon>
        <taxon>Heterobranchia</taxon>
        <taxon>Euthyneura</taxon>
        <taxon>Tectipleura</taxon>
        <taxon>Aplysiida</taxon>
        <taxon>Aplysioidea</taxon>
        <taxon>Aplysiidae</taxon>
        <taxon>Aplysia</taxon>
    </lineage>
</organism>
<feature type="disulfide bond" evidence="12">
    <location>
        <begin position="235"/>
        <end position="244"/>
    </location>
</feature>
<dbReference type="InterPro" id="IPR013309">
    <property type="entry name" value="Wnt-inh"/>
</dbReference>
<dbReference type="RefSeq" id="XP_005104143.3">
    <property type="nucleotide sequence ID" value="XM_005104086.3"/>
</dbReference>
<evidence type="ECO:0000259" key="15">
    <source>
        <dbReference type="PROSITE" id="PS50026"/>
    </source>
</evidence>
<evidence type="ECO:0000256" key="3">
    <source>
        <dbReference type="ARBA" id="ARBA00013854"/>
    </source>
</evidence>
<dbReference type="PROSITE" id="PS01186">
    <property type="entry name" value="EGF_2"/>
    <property type="match status" value="1"/>
</dbReference>
<keyword evidence="17" id="KW-1185">Reference proteome</keyword>
<evidence type="ECO:0000256" key="11">
    <source>
        <dbReference type="ARBA" id="ARBA00023180"/>
    </source>
</evidence>
<dbReference type="InterPro" id="IPR003306">
    <property type="entry name" value="WIF"/>
</dbReference>
<dbReference type="InterPro" id="IPR050969">
    <property type="entry name" value="Dev_Signal_Modulators"/>
</dbReference>
<name>A0ABM0JXX4_APLCA</name>
<accession>A0ABM0JXX4</accession>
<evidence type="ECO:0000256" key="12">
    <source>
        <dbReference type="PROSITE-ProRule" id="PRU00076"/>
    </source>
</evidence>
<evidence type="ECO:0000259" key="16">
    <source>
        <dbReference type="PROSITE" id="PS50814"/>
    </source>
</evidence>
<keyword evidence="4" id="KW-0217">Developmental protein</keyword>
<feature type="chain" id="PRO_5045153955" description="Wnt inhibitory factor 1" evidence="14">
    <location>
        <begin position="23"/>
        <end position="455"/>
    </location>
</feature>
<evidence type="ECO:0000313" key="17">
    <source>
        <dbReference type="Proteomes" id="UP000694888"/>
    </source>
</evidence>
<comment type="subcellular location">
    <subcellularLocation>
        <location evidence="2">Secreted</location>
    </subcellularLocation>
</comment>
<evidence type="ECO:0000256" key="6">
    <source>
        <dbReference type="ARBA" id="ARBA00022536"/>
    </source>
</evidence>
<evidence type="ECO:0000256" key="14">
    <source>
        <dbReference type="SAM" id="SignalP"/>
    </source>
</evidence>
<evidence type="ECO:0000256" key="10">
    <source>
        <dbReference type="ARBA" id="ARBA00023157"/>
    </source>
</evidence>
<keyword evidence="8 14" id="KW-0732">Signal</keyword>
<dbReference type="InterPro" id="IPR013032">
    <property type="entry name" value="EGF-like_CS"/>
</dbReference>
<evidence type="ECO:0000313" key="18">
    <source>
        <dbReference type="RefSeq" id="XP_005104143.3"/>
    </source>
</evidence>
<proteinExistence type="predicted"/>
<feature type="compositionally biased region" description="Basic and acidic residues" evidence="13">
    <location>
        <begin position="327"/>
        <end position="344"/>
    </location>
</feature>
<dbReference type="Pfam" id="PF00008">
    <property type="entry name" value="EGF"/>
    <property type="match status" value="1"/>
</dbReference>
<feature type="signal peptide" evidence="14">
    <location>
        <begin position="1"/>
        <end position="22"/>
    </location>
</feature>
<feature type="disulfide bond" evidence="12">
    <location>
        <begin position="312"/>
        <end position="321"/>
    </location>
</feature>
<evidence type="ECO:0000256" key="13">
    <source>
        <dbReference type="SAM" id="MobiDB-lite"/>
    </source>
</evidence>
<dbReference type="Gene3D" id="2.60.40.2170">
    <property type="entry name" value="Wnt, WIF domain"/>
    <property type="match status" value="1"/>
</dbReference>
<feature type="region of interest" description="Disordered" evidence="13">
    <location>
        <begin position="327"/>
        <end position="359"/>
    </location>
</feature>
<dbReference type="PANTHER" id="PTHR14949">
    <property type="entry name" value="EGF-LIKE-DOMAIN, MULTIPLE 7, 8"/>
    <property type="match status" value="1"/>
</dbReference>